<dbReference type="InterPro" id="IPR003439">
    <property type="entry name" value="ABC_transporter-like_ATP-bd"/>
</dbReference>
<dbReference type="CDD" id="cd03301">
    <property type="entry name" value="ABC_MalK_N"/>
    <property type="match status" value="1"/>
</dbReference>
<dbReference type="Gene3D" id="3.40.50.300">
    <property type="entry name" value="P-loop containing nucleotide triphosphate hydrolases"/>
    <property type="match status" value="1"/>
</dbReference>
<dbReference type="SUPFAM" id="SSF50331">
    <property type="entry name" value="MOP-like"/>
    <property type="match status" value="1"/>
</dbReference>
<dbReference type="GO" id="GO:0055052">
    <property type="term" value="C:ATP-binding cassette (ABC) transporter complex, substrate-binding subunit-containing"/>
    <property type="evidence" value="ECO:0007669"/>
    <property type="project" value="TreeGrafter"/>
</dbReference>
<reference evidence="5" key="1">
    <citation type="journal article" date="2020" name="mSystems">
        <title>Genome- and Community-Level Interaction Insights into Carbon Utilization and Element Cycling Functions of Hydrothermarchaeota in Hydrothermal Sediment.</title>
        <authorList>
            <person name="Zhou Z."/>
            <person name="Liu Y."/>
            <person name="Xu W."/>
            <person name="Pan J."/>
            <person name="Luo Z.H."/>
            <person name="Li M."/>
        </authorList>
    </citation>
    <scope>NUCLEOTIDE SEQUENCE [LARGE SCALE GENOMIC DNA]</scope>
    <source>
        <strain evidence="5">SpSt-747</strain>
    </source>
</reference>
<proteinExistence type="predicted"/>
<dbReference type="AlphaFoldDB" id="A0A7V3YFN4"/>
<organism evidence="5">
    <name type="scientific">Candidatus Caldatribacterium californiense</name>
    <dbReference type="NCBI Taxonomy" id="1454726"/>
    <lineage>
        <taxon>Bacteria</taxon>
        <taxon>Pseudomonadati</taxon>
        <taxon>Atribacterota</taxon>
        <taxon>Atribacteria</taxon>
        <taxon>Atribacterales</taxon>
        <taxon>Candidatus Caldatribacteriaceae</taxon>
        <taxon>Candidatus Caldatribacterium</taxon>
    </lineage>
</organism>
<comment type="caution">
    <text evidence="5">The sequence shown here is derived from an EMBL/GenBank/DDBJ whole genome shotgun (WGS) entry which is preliminary data.</text>
</comment>
<dbReference type="PROSITE" id="PS50893">
    <property type="entry name" value="ABC_TRANSPORTER_2"/>
    <property type="match status" value="1"/>
</dbReference>
<sequence length="356" mass="40225">MAEVVLRDVEKRFGKIQALRGMTLEVRDGEFLVLLGPTGAGKTTTLRIVSGLEEPDRGDVFIDGVRMNGVAPRDRNCAFVFQNYILYPHLTVYDNLAFPLRSKLWRTEEGEIRKRIEHVARVLKIEHLLQRKPDKLSGGEQQRVALGRAMVRNPRIFLMDEPLSNLDAKLREEMRVELKSLQKNLGATFFFVTHDHVEAMTLGDRVAVLNQGVLQQVGTPEEVYEYPANVFVARFVGNPEMNFLEGFPEGGKLYLGDLALALDLEKVWKGREVLPSRVLVGIRPENILLGQGGTVGEVYLVEDLGADKIVRLRVGETLLRVRVPKEAEFSVGEKVPYLLVHEKLLFFDPITEKRLG</sequence>
<evidence type="ECO:0000313" key="5">
    <source>
        <dbReference type="EMBL" id="HGI29956.1"/>
    </source>
</evidence>
<dbReference type="InterPro" id="IPR027417">
    <property type="entry name" value="P-loop_NTPase"/>
</dbReference>
<name>A0A7V3YFN4_9BACT</name>
<dbReference type="PANTHER" id="PTHR43875">
    <property type="entry name" value="MALTODEXTRIN IMPORT ATP-BINDING PROTEIN MSMX"/>
    <property type="match status" value="1"/>
</dbReference>
<gene>
    <name evidence="5" type="ORF">ENV30_01395</name>
</gene>
<dbReference type="InterPro" id="IPR015855">
    <property type="entry name" value="ABC_transpr_MalK-like"/>
</dbReference>
<dbReference type="InterPro" id="IPR013611">
    <property type="entry name" value="Transp-assoc_OB_typ2"/>
</dbReference>
<feature type="domain" description="ABC transporter" evidence="4">
    <location>
        <begin position="4"/>
        <end position="236"/>
    </location>
</feature>
<dbReference type="InterPro" id="IPR047641">
    <property type="entry name" value="ABC_transpr_MalK/UgpC-like"/>
</dbReference>
<dbReference type="Gene3D" id="2.40.50.140">
    <property type="entry name" value="Nucleic acid-binding proteins"/>
    <property type="match status" value="1"/>
</dbReference>
<dbReference type="FunFam" id="3.40.50.300:FF:000042">
    <property type="entry name" value="Maltose/maltodextrin ABC transporter, ATP-binding protein"/>
    <property type="match status" value="1"/>
</dbReference>
<accession>A0A7V3YFN4</accession>
<evidence type="ECO:0000256" key="2">
    <source>
        <dbReference type="ARBA" id="ARBA00022741"/>
    </source>
</evidence>
<dbReference type="Pfam" id="PF08402">
    <property type="entry name" value="TOBE_2"/>
    <property type="match status" value="1"/>
</dbReference>
<dbReference type="InterPro" id="IPR012340">
    <property type="entry name" value="NA-bd_OB-fold"/>
</dbReference>
<dbReference type="PROSITE" id="PS00211">
    <property type="entry name" value="ABC_TRANSPORTER_1"/>
    <property type="match status" value="1"/>
</dbReference>
<dbReference type="InterPro" id="IPR003593">
    <property type="entry name" value="AAA+_ATPase"/>
</dbReference>
<evidence type="ECO:0000256" key="1">
    <source>
        <dbReference type="ARBA" id="ARBA00022448"/>
    </source>
</evidence>
<dbReference type="Gene3D" id="2.40.50.100">
    <property type="match status" value="1"/>
</dbReference>
<keyword evidence="2" id="KW-0547">Nucleotide-binding</keyword>
<keyword evidence="1" id="KW-0813">Transport</keyword>
<evidence type="ECO:0000259" key="4">
    <source>
        <dbReference type="PROSITE" id="PS50893"/>
    </source>
</evidence>
<dbReference type="PANTHER" id="PTHR43875:SF1">
    <property type="entry name" value="OSMOPROTECTIVE COMPOUNDS UPTAKE ATP-BINDING PROTEIN GGTA"/>
    <property type="match status" value="1"/>
</dbReference>
<dbReference type="GO" id="GO:0008643">
    <property type="term" value="P:carbohydrate transport"/>
    <property type="evidence" value="ECO:0007669"/>
    <property type="project" value="InterPro"/>
</dbReference>
<dbReference type="EMBL" id="DTFV01000025">
    <property type="protein sequence ID" value="HGI29956.1"/>
    <property type="molecule type" value="Genomic_DNA"/>
</dbReference>
<dbReference type="InterPro" id="IPR008995">
    <property type="entry name" value="Mo/tungstate-bd_C_term_dom"/>
</dbReference>
<dbReference type="InterPro" id="IPR017871">
    <property type="entry name" value="ABC_transporter-like_CS"/>
</dbReference>
<dbReference type="GO" id="GO:0016887">
    <property type="term" value="F:ATP hydrolysis activity"/>
    <property type="evidence" value="ECO:0007669"/>
    <property type="project" value="InterPro"/>
</dbReference>
<keyword evidence="3 5" id="KW-0067">ATP-binding</keyword>
<dbReference type="GO" id="GO:0005524">
    <property type="term" value="F:ATP binding"/>
    <property type="evidence" value="ECO:0007669"/>
    <property type="project" value="UniProtKB-KW"/>
</dbReference>
<evidence type="ECO:0000256" key="3">
    <source>
        <dbReference type="ARBA" id="ARBA00022840"/>
    </source>
</evidence>
<dbReference type="SMART" id="SM00382">
    <property type="entry name" value="AAA"/>
    <property type="match status" value="1"/>
</dbReference>
<dbReference type="Pfam" id="PF00005">
    <property type="entry name" value="ABC_tran"/>
    <property type="match status" value="1"/>
</dbReference>
<dbReference type="GO" id="GO:0140359">
    <property type="term" value="F:ABC-type transporter activity"/>
    <property type="evidence" value="ECO:0007669"/>
    <property type="project" value="InterPro"/>
</dbReference>
<dbReference type="SUPFAM" id="SSF52540">
    <property type="entry name" value="P-loop containing nucleoside triphosphate hydrolases"/>
    <property type="match status" value="1"/>
</dbReference>
<protein>
    <submittedName>
        <fullName evidence="5">ABC transporter ATP-binding protein</fullName>
    </submittedName>
</protein>